<protein>
    <submittedName>
        <fullName evidence="5">Uncharacterized protein</fullName>
    </submittedName>
</protein>
<dbReference type="EMBL" id="WNWR01000799">
    <property type="protein sequence ID" value="KAE9968971.1"/>
    <property type="molecule type" value="Genomic_DNA"/>
</dbReference>
<keyword evidence="4" id="KW-0812">Transmembrane</keyword>
<feature type="compositionally biased region" description="Low complexity" evidence="3">
    <location>
        <begin position="109"/>
        <end position="120"/>
    </location>
</feature>
<feature type="transmembrane region" description="Helical" evidence="4">
    <location>
        <begin position="354"/>
        <end position="375"/>
    </location>
</feature>
<gene>
    <name evidence="5" type="ORF">EG327_010790</name>
</gene>
<name>A0A8H3UEA2_VENIN</name>
<feature type="transmembrane region" description="Helical" evidence="4">
    <location>
        <begin position="569"/>
        <end position="591"/>
    </location>
</feature>
<reference evidence="5 6" key="1">
    <citation type="submission" date="2019-07" db="EMBL/GenBank/DDBJ databases">
        <title>Venturia inaequalis Genome Resource.</title>
        <authorList>
            <person name="Lichtner F.J."/>
        </authorList>
    </citation>
    <scope>NUCLEOTIDE SEQUENCE [LARGE SCALE GENOMIC DNA]</scope>
    <source>
        <strain evidence="5 6">DMI_063113</strain>
    </source>
</reference>
<feature type="transmembrane region" description="Helical" evidence="4">
    <location>
        <begin position="387"/>
        <end position="411"/>
    </location>
</feature>
<comment type="similarity">
    <text evidence="2">Belongs to the major facilitator superfamily. Monocarboxylate porter (TC 2.A.1.13) family.</text>
</comment>
<comment type="subcellular location">
    <subcellularLocation>
        <location evidence="1">Membrane</location>
        <topology evidence="1">Multi-pass membrane protein</topology>
    </subcellularLocation>
</comment>
<feature type="transmembrane region" description="Helical" evidence="4">
    <location>
        <begin position="263"/>
        <end position="284"/>
    </location>
</feature>
<keyword evidence="6" id="KW-1185">Reference proteome</keyword>
<sequence>MPPKKLGGGTPKKLGQDKPKEEAKDDAPKTEESEKEAEPAAEKEPETPEKPETPTKEESESESEAAAEAPEQESNEIEKQNPTKEEEQEPEADVGEAEPAAEEPEPEPEQAQSQAQSQGQAQGGQAQGQAQERPQRQVQRMSRQEKQNNELAKRAPPSAKQMMKKQRYDDYEDSESEDEFHYPYREKNNKKRIIPIRTSRIADRPMSDKPPTISVKIELDLEVEVEIYARVKGDLTPSGFAMSYGVFQEFYSEIWNFHGNKELTGVIGTTSNGIMYLSMPFLFALFTKRWARYRQVVAVCGALLACVSFVLSAFSTQVWQLVATQGVLASFGCALVYSPVTLSLGEWFNNSKRAVAYGIAFSIKNIVGAICPFMFRGLLDRYGLKMTLIIFAAMSAGSGIPAIFLVPTHPFSLLIGPHRSRKLPWQFLRHRAFYIYSVAIILQSSGYGIPRTYLNTYAHDIAHVSRTSATLLLTLFNAPGIASSTIFGWLSDNKRFRFSIETVTSISAVSTALSVFLFWGLSSQGSMAILVLFSVTFGFFAGGYSATWGGMLNQMEHDAAQRNEAIDIGMIYGLLNGARGIGYVSGGLAGVPLLKIGASNSLGSLGYGTTYGPLIILTGLSTIFVAWGLLWKWRDALQSITSRMGTR</sequence>
<evidence type="ECO:0000313" key="5">
    <source>
        <dbReference type="EMBL" id="KAE9968971.1"/>
    </source>
</evidence>
<dbReference type="InterPro" id="IPR036259">
    <property type="entry name" value="MFS_trans_sf"/>
</dbReference>
<feature type="compositionally biased region" description="Acidic residues" evidence="3">
    <location>
        <begin position="59"/>
        <end position="75"/>
    </location>
</feature>
<feature type="compositionally biased region" description="Basic and acidic residues" evidence="3">
    <location>
        <begin position="76"/>
        <end position="85"/>
    </location>
</feature>
<keyword evidence="4" id="KW-1133">Transmembrane helix</keyword>
<feature type="transmembrane region" description="Helical" evidence="4">
    <location>
        <begin position="527"/>
        <end position="548"/>
    </location>
</feature>
<feature type="compositionally biased region" description="Basic and acidic residues" evidence="3">
    <location>
        <begin position="142"/>
        <end position="153"/>
    </location>
</feature>
<comment type="caution">
    <text evidence="5">The sequence shown here is derived from an EMBL/GenBank/DDBJ whole genome shotgun (WGS) entry which is preliminary data.</text>
</comment>
<dbReference type="InterPro" id="IPR011701">
    <property type="entry name" value="MFS"/>
</dbReference>
<dbReference type="InterPro" id="IPR050327">
    <property type="entry name" value="Proton-linked_MCT"/>
</dbReference>
<dbReference type="PANTHER" id="PTHR11360:SF156">
    <property type="entry name" value="MONOCARBOXYLATE TRANSPORTER, PUTATIVE (AFU_ORTHOLOGUE AFUA_4G14260)-RELATED"/>
    <property type="match status" value="1"/>
</dbReference>
<feature type="transmembrane region" description="Helical" evidence="4">
    <location>
        <begin position="502"/>
        <end position="521"/>
    </location>
</feature>
<evidence type="ECO:0000256" key="1">
    <source>
        <dbReference type="ARBA" id="ARBA00004141"/>
    </source>
</evidence>
<feature type="compositionally biased region" description="Gly residues" evidence="3">
    <location>
        <begin position="1"/>
        <end position="10"/>
    </location>
</feature>
<evidence type="ECO:0000256" key="2">
    <source>
        <dbReference type="ARBA" id="ARBA00006727"/>
    </source>
</evidence>
<evidence type="ECO:0000256" key="4">
    <source>
        <dbReference type="SAM" id="Phobius"/>
    </source>
</evidence>
<proteinExistence type="inferred from homology"/>
<feature type="transmembrane region" description="Helical" evidence="4">
    <location>
        <begin position="321"/>
        <end position="342"/>
    </location>
</feature>
<feature type="transmembrane region" description="Helical" evidence="4">
    <location>
        <begin position="611"/>
        <end position="630"/>
    </location>
</feature>
<dbReference type="Pfam" id="PF07690">
    <property type="entry name" value="MFS_1"/>
    <property type="match status" value="1"/>
</dbReference>
<dbReference type="Gene3D" id="1.20.1250.20">
    <property type="entry name" value="MFS general substrate transporter like domains"/>
    <property type="match status" value="2"/>
</dbReference>
<dbReference type="GO" id="GO:0022857">
    <property type="term" value="F:transmembrane transporter activity"/>
    <property type="evidence" value="ECO:0007669"/>
    <property type="project" value="InterPro"/>
</dbReference>
<dbReference type="SUPFAM" id="SSF103473">
    <property type="entry name" value="MFS general substrate transporter"/>
    <property type="match status" value="1"/>
</dbReference>
<organism evidence="5 6">
    <name type="scientific">Venturia inaequalis</name>
    <name type="common">Apple scab fungus</name>
    <dbReference type="NCBI Taxonomy" id="5025"/>
    <lineage>
        <taxon>Eukaryota</taxon>
        <taxon>Fungi</taxon>
        <taxon>Dikarya</taxon>
        <taxon>Ascomycota</taxon>
        <taxon>Pezizomycotina</taxon>
        <taxon>Dothideomycetes</taxon>
        <taxon>Pleosporomycetidae</taxon>
        <taxon>Venturiales</taxon>
        <taxon>Venturiaceae</taxon>
        <taxon>Venturia</taxon>
    </lineage>
</organism>
<feature type="compositionally biased region" description="Basic and acidic residues" evidence="3">
    <location>
        <begin position="14"/>
        <end position="58"/>
    </location>
</feature>
<evidence type="ECO:0000256" key="3">
    <source>
        <dbReference type="SAM" id="MobiDB-lite"/>
    </source>
</evidence>
<accession>A0A8H3UEA2</accession>
<feature type="region of interest" description="Disordered" evidence="3">
    <location>
        <begin position="1"/>
        <end position="179"/>
    </location>
</feature>
<keyword evidence="4" id="KW-0472">Membrane</keyword>
<feature type="transmembrane region" description="Helical" evidence="4">
    <location>
        <begin position="432"/>
        <end position="449"/>
    </location>
</feature>
<feature type="compositionally biased region" description="Acidic residues" evidence="3">
    <location>
        <begin position="86"/>
        <end position="108"/>
    </location>
</feature>
<dbReference type="AlphaFoldDB" id="A0A8H3UEA2"/>
<feature type="transmembrane region" description="Helical" evidence="4">
    <location>
        <begin position="469"/>
        <end position="490"/>
    </location>
</feature>
<evidence type="ECO:0000313" key="6">
    <source>
        <dbReference type="Proteomes" id="UP000490939"/>
    </source>
</evidence>
<dbReference type="Proteomes" id="UP000490939">
    <property type="component" value="Unassembled WGS sequence"/>
</dbReference>
<dbReference type="GO" id="GO:0016020">
    <property type="term" value="C:membrane"/>
    <property type="evidence" value="ECO:0007669"/>
    <property type="project" value="UniProtKB-SubCell"/>
</dbReference>
<dbReference type="PANTHER" id="PTHR11360">
    <property type="entry name" value="MONOCARBOXYLATE TRANSPORTER"/>
    <property type="match status" value="1"/>
</dbReference>
<feature type="transmembrane region" description="Helical" evidence="4">
    <location>
        <begin position="296"/>
        <end position="315"/>
    </location>
</feature>